<dbReference type="GO" id="GO:0002476">
    <property type="term" value="P:antigen processing and presentation of endogenous peptide antigen via MHC class Ib"/>
    <property type="evidence" value="ECO:0007669"/>
    <property type="project" value="TreeGrafter"/>
</dbReference>
<evidence type="ECO:0000256" key="4">
    <source>
        <dbReference type="SAM" id="SignalP"/>
    </source>
</evidence>
<dbReference type="FunCoup" id="A0A7J8GQD6">
    <property type="interactions" value="96"/>
</dbReference>
<dbReference type="Proteomes" id="UP000550707">
    <property type="component" value="Unassembled WGS sequence"/>
</dbReference>
<feature type="coiled-coil region" evidence="2">
    <location>
        <begin position="93"/>
        <end position="120"/>
    </location>
</feature>
<dbReference type="GO" id="GO:0009897">
    <property type="term" value="C:external side of plasma membrane"/>
    <property type="evidence" value="ECO:0007669"/>
    <property type="project" value="TreeGrafter"/>
</dbReference>
<dbReference type="InterPro" id="IPR037055">
    <property type="entry name" value="MHC_I-like_Ag-recog_sf"/>
</dbReference>
<feature type="chain" id="PRO_5029503562" description="MHC class I-like antigen recognition-like domain-containing protein" evidence="4">
    <location>
        <begin position="26"/>
        <end position="329"/>
    </location>
</feature>
<comment type="caution">
    <text evidence="5">The sequence shown here is derived from an EMBL/GenBank/DDBJ whole genome shotgun (WGS) entry which is preliminary data.</text>
</comment>
<dbReference type="GO" id="GO:0001916">
    <property type="term" value="P:positive regulation of T cell mediated cytotoxicity"/>
    <property type="evidence" value="ECO:0007669"/>
    <property type="project" value="TreeGrafter"/>
</dbReference>
<feature type="signal peptide" evidence="4">
    <location>
        <begin position="1"/>
        <end position="25"/>
    </location>
</feature>
<keyword evidence="4" id="KW-0732">Signal</keyword>
<dbReference type="PANTHER" id="PTHR16675">
    <property type="entry name" value="MHC CLASS I-RELATED"/>
    <property type="match status" value="1"/>
</dbReference>
<proteinExistence type="predicted"/>
<organism evidence="5 6">
    <name type="scientific">Molossus molossus</name>
    <name type="common">Pallas' mastiff bat</name>
    <name type="synonym">Vespertilio molossus</name>
    <dbReference type="NCBI Taxonomy" id="27622"/>
    <lineage>
        <taxon>Eukaryota</taxon>
        <taxon>Metazoa</taxon>
        <taxon>Chordata</taxon>
        <taxon>Craniata</taxon>
        <taxon>Vertebrata</taxon>
        <taxon>Euteleostomi</taxon>
        <taxon>Mammalia</taxon>
        <taxon>Eutheria</taxon>
        <taxon>Laurasiatheria</taxon>
        <taxon>Chiroptera</taxon>
        <taxon>Yangochiroptera</taxon>
        <taxon>Molossidae</taxon>
        <taxon>Molossus</taxon>
    </lineage>
</organism>
<feature type="region of interest" description="Disordered" evidence="3">
    <location>
        <begin position="308"/>
        <end position="329"/>
    </location>
</feature>
<dbReference type="EMBL" id="JACASF010000008">
    <property type="protein sequence ID" value="KAF6462344.1"/>
    <property type="molecule type" value="Genomic_DNA"/>
</dbReference>
<name>A0A7J8GQD6_MOLMO</name>
<keyword evidence="1" id="KW-0325">Glycoprotein</keyword>
<dbReference type="PANTHER" id="PTHR16675:SF268">
    <property type="entry name" value="UL16-BINDING PROTEIN 1"/>
    <property type="match status" value="1"/>
</dbReference>
<dbReference type="Gene3D" id="3.30.500.10">
    <property type="entry name" value="MHC class I-like antigen recognition-like"/>
    <property type="match status" value="1"/>
</dbReference>
<dbReference type="GO" id="GO:0006955">
    <property type="term" value="P:immune response"/>
    <property type="evidence" value="ECO:0007669"/>
    <property type="project" value="TreeGrafter"/>
</dbReference>
<dbReference type="InParanoid" id="A0A7J8GQD6"/>
<reference evidence="5 6" key="1">
    <citation type="journal article" date="2020" name="Nature">
        <title>Six reference-quality genomes reveal evolution of bat adaptations.</title>
        <authorList>
            <person name="Jebb D."/>
            <person name="Huang Z."/>
            <person name="Pippel M."/>
            <person name="Hughes G.M."/>
            <person name="Lavrichenko K."/>
            <person name="Devanna P."/>
            <person name="Winkler S."/>
            <person name="Jermiin L.S."/>
            <person name="Skirmuntt E.C."/>
            <person name="Katzourakis A."/>
            <person name="Burkitt-Gray L."/>
            <person name="Ray D.A."/>
            <person name="Sullivan K.A.M."/>
            <person name="Roscito J.G."/>
            <person name="Kirilenko B.M."/>
            <person name="Davalos L.M."/>
            <person name="Corthals A.P."/>
            <person name="Power M.L."/>
            <person name="Jones G."/>
            <person name="Ransome R.D."/>
            <person name="Dechmann D.K.N."/>
            <person name="Locatelli A.G."/>
            <person name="Puechmaille S.J."/>
            <person name="Fedrigo O."/>
            <person name="Jarvis E.D."/>
            <person name="Hiller M."/>
            <person name="Vernes S.C."/>
            <person name="Myers E.W."/>
            <person name="Teeling E.C."/>
        </authorList>
    </citation>
    <scope>NUCLEOTIDE SEQUENCE [LARGE SCALE GENOMIC DNA]</scope>
    <source>
        <strain evidence="5">MMolMol1</strain>
        <tissue evidence="5">Muscle</tissue>
    </source>
</reference>
<accession>A0A7J8GQD6</accession>
<evidence type="ECO:0000256" key="1">
    <source>
        <dbReference type="ARBA" id="ARBA00023180"/>
    </source>
</evidence>
<sequence length="329" mass="36539">MVRTSGSRFSLILLVLALLPDCPRAADCPLLRGGAISLGYKFTITPSGQPWCEIQGQANGNTFFSFTCGSKQVKLINIQETKRNDTEAWNQQRDTLKYVMEELKKKLLEVRAEKSAISNSLFLQGNIKCEESSEDRMAYSDFGLNKYTSVRLNSDTRSWIVLKDEGRMLKEILASDRAMTDLLVKTSAGDCRMWLKQVLCHQDGVLSTKEGMTGCTNHAPGHSYTKHRLSCTGQDHINNHSLHCLRCAWCARFGYGFHQVSSSVTIKEDAAQSSRGCGLVQHVSFLVGCPSLSSCSPAELQELQSLQQMQRPPEDPEDTADAIPMSFIA</sequence>
<dbReference type="GO" id="GO:0002486">
    <property type="term" value="P:antigen processing and presentation of endogenous peptide antigen via MHC class I via ER pathway, TAP-independent"/>
    <property type="evidence" value="ECO:0007669"/>
    <property type="project" value="TreeGrafter"/>
</dbReference>
<dbReference type="AlphaFoldDB" id="A0A7J8GQD6"/>
<protein>
    <recommendedName>
        <fullName evidence="7">MHC class I-like antigen recognition-like domain-containing protein</fullName>
    </recommendedName>
</protein>
<gene>
    <name evidence="5" type="ORF">HJG59_011371</name>
</gene>
<dbReference type="InterPro" id="IPR050208">
    <property type="entry name" value="MHC_class-I_related"/>
</dbReference>
<dbReference type="InterPro" id="IPR011162">
    <property type="entry name" value="MHC_I/II-like_Ag-recog"/>
</dbReference>
<evidence type="ECO:0000256" key="3">
    <source>
        <dbReference type="SAM" id="MobiDB-lite"/>
    </source>
</evidence>
<evidence type="ECO:0000313" key="6">
    <source>
        <dbReference type="Proteomes" id="UP000550707"/>
    </source>
</evidence>
<keyword evidence="2" id="KW-0175">Coiled coil</keyword>
<dbReference type="SUPFAM" id="SSF54452">
    <property type="entry name" value="MHC antigen-recognition domain"/>
    <property type="match status" value="1"/>
</dbReference>
<evidence type="ECO:0008006" key="7">
    <source>
        <dbReference type="Google" id="ProtNLM"/>
    </source>
</evidence>
<evidence type="ECO:0000313" key="5">
    <source>
        <dbReference type="EMBL" id="KAF6462344.1"/>
    </source>
</evidence>
<evidence type="ECO:0000256" key="2">
    <source>
        <dbReference type="SAM" id="Coils"/>
    </source>
</evidence>
<dbReference type="GO" id="GO:0005615">
    <property type="term" value="C:extracellular space"/>
    <property type="evidence" value="ECO:0007669"/>
    <property type="project" value="TreeGrafter"/>
</dbReference>
<keyword evidence="6" id="KW-1185">Reference proteome</keyword>